<reference evidence="2" key="1">
    <citation type="submission" date="2020-01" db="EMBL/GenBank/DDBJ databases">
        <authorList>
            <consortium name="DOE Joint Genome Institute"/>
            <person name="Haridas S."/>
            <person name="Albert R."/>
            <person name="Binder M."/>
            <person name="Bloem J."/>
            <person name="Labutti K."/>
            <person name="Salamov A."/>
            <person name="Andreopoulos B."/>
            <person name="Baker S.E."/>
            <person name="Barry K."/>
            <person name="Bills G."/>
            <person name="Bluhm B.H."/>
            <person name="Cannon C."/>
            <person name="Castanera R."/>
            <person name="Culley D.E."/>
            <person name="Daum C."/>
            <person name="Ezra D."/>
            <person name="Gonzalez J.B."/>
            <person name="Henrissat B."/>
            <person name="Kuo A."/>
            <person name="Liang C."/>
            <person name="Lipzen A."/>
            <person name="Lutzoni F."/>
            <person name="Magnuson J."/>
            <person name="Mondo S."/>
            <person name="Nolan M."/>
            <person name="Ohm R."/>
            <person name="Pangilinan J."/>
            <person name="Park H.-J."/>
            <person name="Ramirez L."/>
            <person name="Alfaro M."/>
            <person name="Sun H."/>
            <person name="Tritt A."/>
            <person name="Yoshinaga Y."/>
            <person name="Zwiers L.-H."/>
            <person name="Turgeon B.G."/>
            <person name="Goodwin S.B."/>
            <person name="Spatafora J.W."/>
            <person name="Crous P.W."/>
            <person name="Grigoriev I.V."/>
        </authorList>
    </citation>
    <scope>NUCLEOTIDE SEQUENCE</scope>
    <source>
        <strain evidence="2">IPT5</strain>
    </source>
</reference>
<keyword evidence="3" id="KW-1185">Reference proteome</keyword>
<feature type="region of interest" description="Disordered" evidence="1">
    <location>
        <begin position="342"/>
        <end position="395"/>
    </location>
</feature>
<accession>A0A6A7ATX1</accession>
<dbReference type="AlphaFoldDB" id="A0A6A7ATX1"/>
<feature type="region of interest" description="Disordered" evidence="1">
    <location>
        <begin position="112"/>
        <end position="149"/>
    </location>
</feature>
<gene>
    <name evidence="2" type="ORF">T440DRAFT_540836</name>
</gene>
<feature type="region of interest" description="Disordered" evidence="1">
    <location>
        <begin position="253"/>
        <end position="277"/>
    </location>
</feature>
<dbReference type="OrthoDB" id="3798291at2759"/>
<feature type="compositionally biased region" description="Basic and acidic residues" evidence="1">
    <location>
        <begin position="375"/>
        <end position="387"/>
    </location>
</feature>
<evidence type="ECO:0008006" key="4">
    <source>
        <dbReference type="Google" id="ProtNLM"/>
    </source>
</evidence>
<dbReference type="EMBL" id="MU006332">
    <property type="protein sequence ID" value="KAF2846746.1"/>
    <property type="molecule type" value="Genomic_DNA"/>
</dbReference>
<evidence type="ECO:0000313" key="2">
    <source>
        <dbReference type="EMBL" id="KAF2846746.1"/>
    </source>
</evidence>
<evidence type="ECO:0000313" key="3">
    <source>
        <dbReference type="Proteomes" id="UP000799423"/>
    </source>
</evidence>
<dbReference type="Proteomes" id="UP000799423">
    <property type="component" value="Unassembled WGS sequence"/>
</dbReference>
<feature type="compositionally biased region" description="Polar residues" evidence="1">
    <location>
        <begin position="261"/>
        <end position="273"/>
    </location>
</feature>
<feature type="compositionally biased region" description="Acidic residues" evidence="1">
    <location>
        <begin position="344"/>
        <end position="374"/>
    </location>
</feature>
<evidence type="ECO:0000256" key="1">
    <source>
        <dbReference type="SAM" id="MobiDB-lite"/>
    </source>
</evidence>
<organism evidence="2 3">
    <name type="scientific">Plenodomus tracheiphilus IPT5</name>
    <dbReference type="NCBI Taxonomy" id="1408161"/>
    <lineage>
        <taxon>Eukaryota</taxon>
        <taxon>Fungi</taxon>
        <taxon>Dikarya</taxon>
        <taxon>Ascomycota</taxon>
        <taxon>Pezizomycotina</taxon>
        <taxon>Dothideomycetes</taxon>
        <taxon>Pleosporomycetidae</taxon>
        <taxon>Pleosporales</taxon>
        <taxon>Pleosporineae</taxon>
        <taxon>Leptosphaeriaceae</taxon>
        <taxon>Plenodomus</taxon>
    </lineage>
</organism>
<sequence length="395" mass="44187">MPHTKKQGCIAKWFRKAFKSTFGPEYGHITRQTDIEGAVWTTSSTKYHPSGYYEPAADNRIPYYGPVSRPKPPFPRSYTESSHAYSRVTYTTAPNVPRLPTITHHDTLTGTFVHKHKDSSPTSSASGRTPCASPKPKRNNTQKPPHTTYFDYLSNINHTFPQPQSSSHAYGHQAKTAPLRPATPFRHPINTKKTILNTNKALPDIPYHNPKPKYPHAHTNHSHAYEACTPGPITTPSRTREQARARALAQLCSAPDPHTPPSSHTDIDTSVATESADWERDWDVPLSQRTGNGKVLHQTEGNAIQIRNRESVVALMGREQRRDEGAVLRGELRREGKGRVEFVGVEEGEEEGENPFEEEGGEDTEESDKEGEGEDGGRLERMSEKRYGKAVWQPA</sequence>
<name>A0A6A7ATX1_9PLEO</name>
<protein>
    <recommendedName>
        <fullName evidence="4">Pal1-domain-containing protein</fullName>
    </recommendedName>
</protein>
<proteinExistence type="predicted"/>